<reference evidence="3" key="1">
    <citation type="journal article" date="2022" name="Phytopathology">
        <title>Whole genome sequencing-based tracing of a 2022 introduction and outbreak of Xanthomonas hortorum pv. pelargonii.</title>
        <authorList>
            <person name="Iruegas Bocardo F."/>
            <person name="Weisberg A.J."/>
            <person name="Riutta E.R."/>
            <person name="Kilday K.B."/>
            <person name="Bonkowski J.C."/>
            <person name="Creswell T.C."/>
            <person name="Daughtrey M."/>
            <person name="Rane K.K."/>
            <person name="Grunwald N.J."/>
            <person name="Chang J.H."/>
            <person name="Putnam M."/>
        </authorList>
    </citation>
    <scope>NUCLEOTIDE SEQUENCE</scope>
    <source>
        <strain evidence="3">22-338</strain>
    </source>
</reference>
<proteinExistence type="predicted"/>
<feature type="domain" description="Integrase catalytic" evidence="2">
    <location>
        <begin position="410"/>
        <end position="604"/>
    </location>
</feature>
<feature type="region of interest" description="Disordered" evidence="1">
    <location>
        <begin position="739"/>
        <end position="767"/>
    </location>
</feature>
<dbReference type="InterPro" id="IPR001584">
    <property type="entry name" value="Integrase_cat-core"/>
</dbReference>
<organism evidence="3 4">
    <name type="scientific">Xanthomonas hortorum pv. hederae</name>
    <dbReference type="NCBI Taxonomy" id="453603"/>
    <lineage>
        <taxon>Bacteria</taxon>
        <taxon>Pseudomonadati</taxon>
        <taxon>Pseudomonadota</taxon>
        <taxon>Gammaproteobacteria</taxon>
        <taxon>Lysobacterales</taxon>
        <taxon>Lysobacteraceae</taxon>
        <taxon>Xanthomonas</taxon>
    </lineage>
</organism>
<comment type="caution">
    <text evidence="3">The sequence shown here is derived from an EMBL/GenBank/DDBJ whole genome shotgun (WGS) entry which is preliminary data.</text>
</comment>
<evidence type="ECO:0000259" key="2">
    <source>
        <dbReference type="PROSITE" id="PS50994"/>
    </source>
</evidence>
<evidence type="ECO:0000256" key="1">
    <source>
        <dbReference type="SAM" id="MobiDB-lite"/>
    </source>
</evidence>
<dbReference type="AlphaFoldDB" id="A0A9X4BW56"/>
<evidence type="ECO:0000313" key="3">
    <source>
        <dbReference type="EMBL" id="MDC8640714.1"/>
    </source>
</evidence>
<dbReference type="InterPro" id="IPR012337">
    <property type="entry name" value="RNaseH-like_sf"/>
</dbReference>
<dbReference type="EMBL" id="JANWTP010000163">
    <property type="protein sequence ID" value="MDC8640714.1"/>
    <property type="molecule type" value="Genomic_DNA"/>
</dbReference>
<dbReference type="InterPro" id="IPR036397">
    <property type="entry name" value="RNaseH_sf"/>
</dbReference>
<dbReference type="RefSeq" id="WP_104552296.1">
    <property type="nucleotide sequence ID" value="NZ_CP168178.1"/>
</dbReference>
<dbReference type="SUPFAM" id="SSF53098">
    <property type="entry name" value="Ribonuclease H-like"/>
    <property type="match status" value="1"/>
</dbReference>
<dbReference type="GO" id="GO:0003676">
    <property type="term" value="F:nucleic acid binding"/>
    <property type="evidence" value="ECO:0007669"/>
    <property type="project" value="InterPro"/>
</dbReference>
<dbReference type="Gene3D" id="3.30.420.10">
    <property type="entry name" value="Ribonuclease H-like superfamily/Ribonuclease H"/>
    <property type="match status" value="1"/>
</dbReference>
<reference evidence="3" key="2">
    <citation type="submission" date="2022-08" db="EMBL/GenBank/DDBJ databases">
        <authorList>
            <person name="Iruegas-Bocardo F."/>
            <person name="Weisberg A.J."/>
            <person name="Riutta E.R."/>
            <person name="Kilday K."/>
            <person name="Bonkowski J.C."/>
            <person name="Creswell T."/>
            <person name="Daughtrey M.L."/>
            <person name="Rane K."/>
            <person name="Grunwald N.J."/>
            <person name="Chang J.H."/>
            <person name="Putnam M.L."/>
        </authorList>
    </citation>
    <scope>NUCLEOTIDE SEQUENCE</scope>
    <source>
        <strain evidence="3">22-338</strain>
    </source>
</reference>
<protein>
    <submittedName>
        <fullName evidence="3">DDE-type integrase/transposase/recombinase</fullName>
    </submittedName>
</protein>
<accession>A0A9X4BW56</accession>
<dbReference type="GO" id="GO:0015074">
    <property type="term" value="P:DNA integration"/>
    <property type="evidence" value="ECO:0007669"/>
    <property type="project" value="InterPro"/>
</dbReference>
<evidence type="ECO:0000313" key="4">
    <source>
        <dbReference type="Proteomes" id="UP001140230"/>
    </source>
</evidence>
<dbReference type="PROSITE" id="PS50994">
    <property type="entry name" value="INTEGRASE"/>
    <property type="match status" value="1"/>
</dbReference>
<name>A0A9X4BW56_9XANT</name>
<gene>
    <name evidence="3" type="ORF">NY667_23710</name>
</gene>
<dbReference type="Proteomes" id="UP001140230">
    <property type="component" value="Unassembled WGS sequence"/>
</dbReference>
<sequence>MSEAQASHLLQMITDSPGRLPGGAALQNVVPLMASQKNGRPIWMESHTVERLYAYELEFDPSVLAYYSQVPCRGIERILPNGKRHIGNATADFLVIRRDSVSVVECKAAEQAASLVQQKPLEWNMNVEGAVERPALNRWAADHGMDYRVWIQPRMFGCLLANYELLYSVESPSAYSAAQERILKSLAYGPKTIEQLLLTIPRLSPREIHQLLRSGDVFGPIAIRTLDQVDAFPLFRDRLQCDAAQASWLALSNERLSQASDSLSNSSLVDLEAGRGRLQRLILMRQGKATFTRRFRELDRRVARAVAKGLTELEACLTSYRSSGNRGSRLLIAQSEAVAEAVKRWEAGLSYDKKNAYIEHQIDCEQRGCRPVAKSTLLERFKAASRAKRALSTGGVRGYQKQRSASDPRSRSLPAIGVGLRLQVDSTLIDNRVFPGIEDVLLLDRPVIYVAIDNATEYPLCYELAFGPARSDALASLLRTFVRTYGLLPGIIQVDRGTENRSKWLAEFCSVYSITLLIHPTAASPFNSAVENCIGRVNSLLHRLPGSTEPDQRGRAVDGRFKSRRTAKLQFATLELIIREVIDEMRSIPGAAGLSPLQRHEALLQATGWAGRQTKIDEDFLFHSSIPIRAARVNSSRGIKTERHTYASTQLLEAARSGDVVEIRRDCENASILRVQMTSGRYKAWAPFAQKIASLPELEVKFISYYLFQSGSSVLERRMASHVALRKRVDACVKASGGVAAHQATEKPNDIPVQSVPSPETLASAGKHSQDLTLSMEVLENHMLGWEGSADESR</sequence>